<dbReference type="Gene3D" id="1.10.150.50">
    <property type="entry name" value="Transcription Factor, Ets-1"/>
    <property type="match status" value="1"/>
</dbReference>
<dbReference type="PANTHER" id="PTHR12844">
    <property type="entry name" value="CONNECTOR ENCHANCER OF KINASE SUPPRESSOR OF RAS"/>
    <property type="match status" value="1"/>
</dbReference>
<evidence type="ECO:0000259" key="4">
    <source>
        <dbReference type="PROSITE" id="PS50003"/>
    </source>
</evidence>
<dbReference type="InterPro" id="IPR001478">
    <property type="entry name" value="PDZ"/>
</dbReference>
<evidence type="ECO:0000259" key="7">
    <source>
        <dbReference type="PROSITE" id="PS51290"/>
    </source>
</evidence>
<dbReference type="InterPro" id="IPR049628">
    <property type="entry name" value="CNK1-3_SAM"/>
</dbReference>
<reference evidence="8" key="1">
    <citation type="submission" date="2025-08" db="UniProtKB">
        <authorList>
            <consortium name="Ensembl"/>
        </authorList>
    </citation>
    <scope>IDENTIFICATION</scope>
</reference>
<dbReference type="PROSITE" id="PS50105">
    <property type="entry name" value="SAM_DOMAIN"/>
    <property type="match status" value="1"/>
</dbReference>
<sequence>MALVMEPISKWTPKQVVDWMKGLDDCLQQYIKNFEREKINGEQLLHITHQELEELGVTRIGHQELILEAVDLLCALNYGLETENLRTLSHKLNASAKNLQNFITGRRRSGHYDGRASRRLPNDFLTSVVDLIGAAKNLLAWLDRSPFVSVTEYSLLKNNIVQLCLELTTIVQQDCTVYETENKILHVCKTLSGICDHIISLSSDSLVSQSAHLEVVHLTSIMPSEGLVTFIVLIPALFFHLHILPSPADQCKKIHAGDEVIQVNHQTVVGWQLKNLVNALWEDPNGVILTLKKRPQNTLVSAPALLKNVRWKPLALQPVIPTSPTSSSTTPTSTMGMPSKMDNSALQDVFILSPMSGLYGPRDEIGIMSCDDISKFGKPGMKGSESPNYFLEHESGKFYTLIEGEGHPGGSEYERSRAPGVRRREKTPTHGDLRPVSMPTEYSWIGEPKEQNMYKRGSRGEYFLFSPLLQDNSLLRYLSDDKILVIQEEPLAQKDSKRDTARRSRRKGKGPGTPGFPISPSVLASTMSIRMEPGQQDVLGFSLAENNTVPLYHSFHYASLRVKSRKWSKGGSLSSVSRRRISCKDLGHGDCEGWLWKKKDAKGYFTQKWKKYWFILKDSSLYWYTNQNDEKAEGFISLPEFRIDRAIECRRKHAFKACHPKIKSFYFATDCLEEMNSWNALSADYWSESDQDDMEGSLTLKQEGSSALCDSYHRTPSVSATPACARAAKNSPGPALAPPFGRPGMSPDRRRQATLPVQRRHNFEQDGPFPLVECPRGHGSHGRPQKPRSQSLPRNRDVRGKGRVKSIEDTDDSLDEKVPLRRHNSFCAEENVKEIEDITDGLQELYRTLEEASLSAFGEQRPSTKQEFRKSFVKRCNDPVINEKLHHIRVLKSTLKAKEGDLTVINSLLDDPNLTSKKFKDWKLKNYEFFLDICEYSAAGKSQNGASELASSAPMLTHTHSFIETHV</sequence>
<dbReference type="SUPFAM" id="SSF50156">
    <property type="entry name" value="PDZ domain-like"/>
    <property type="match status" value="1"/>
</dbReference>
<dbReference type="GO" id="GO:0005737">
    <property type="term" value="C:cytoplasm"/>
    <property type="evidence" value="ECO:0007669"/>
    <property type="project" value="InterPro"/>
</dbReference>
<keyword evidence="2" id="KW-0597">Phosphoprotein</keyword>
<evidence type="ECO:0000256" key="3">
    <source>
        <dbReference type="SAM" id="MobiDB-lite"/>
    </source>
</evidence>
<feature type="compositionally biased region" description="Basic and acidic residues" evidence="3">
    <location>
        <begin position="794"/>
        <end position="808"/>
    </location>
</feature>
<feature type="compositionally biased region" description="Basic and acidic residues" evidence="3">
    <location>
        <begin position="493"/>
        <end position="502"/>
    </location>
</feature>
<reference evidence="8" key="2">
    <citation type="submission" date="2025-09" db="UniProtKB">
        <authorList>
            <consortium name="Ensembl"/>
        </authorList>
    </citation>
    <scope>IDENTIFICATION</scope>
</reference>
<dbReference type="GO" id="GO:0009966">
    <property type="term" value="P:regulation of signal transduction"/>
    <property type="evidence" value="ECO:0007669"/>
    <property type="project" value="InterPro"/>
</dbReference>
<accession>A0A8D2NBH6</accession>
<name>A0A8D2NBH6_ZONAL</name>
<dbReference type="SUPFAM" id="SSF47769">
    <property type="entry name" value="SAM/Pointed domain"/>
    <property type="match status" value="1"/>
</dbReference>
<feature type="domain" description="PH" evidence="4">
    <location>
        <begin position="588"/>
        <end position="678"/>
    </location>
</feature>
<dbReference type="PROSITE" id="PS50003">
    <property type="entry name" value="PH_DOMAIN"/>
    <property type="match status" value="1"/>
</dbReference>
<dbReference type="Proteomes" id="UP000694413">
    <property type="component" value="Unassembled WGS sequence"/>
</dbReference>
<feature type="region of interest" description="Disordered" evidence="3">
    <location>
        <begin position="724"/>
        <end position="813"/>
    </location>
</feature>
<dbReference type="CDD" id="cd09511">
    <property type="entry name" value="SAM_CNK1_2_3-suppressor"/>
    <property type="match status" value="1"/>
</dbReference>
<feature type="domain" description="SAM" evidence="5">
    <location>
        <begin position="11"/>
        <end position="76"/>
    </location>
</feature>
<dbReference type="InterPro" id="IPR013761">
    <property type="entry name" value="SAM/pointed_sf"/>
</dbReference>
<dbReference type="AlphaFoldDB" id="A0A8D2NBH6"/>
<proteinExistence type="inferred from homology"/>
<dbReference type="SMART" id="SM00233">
    <property type="entry name" value="PH"/>
    <property type="match status" value="1"/>
</dbReference>
<dbReference type="Pfam" id="PF00536">
    <property type="entry name" value="SAM_1"/>
    <property type="match status" value="1"/>
</dbReference>
<dbReference type="PANTHER" id="PTHR12844:SF12">
    <property type="entry name" value="CONNECTOR ENHANCER OF KINASE SUPPRESSOR OF RAS 2"/>
    <property type="match status" value="1"/>
</dbReference>
<dbReference type="Gene3D" id="2.30.42.10">
    <property type="match status" value="1"/>
</dbReference>
<evidence type="ECO:0000259" key="6">
    <source>
        <dbReference type="PROSITE" id="PS50106"/>
    </source>
</evidence>
<dbReference type="InterPro" id="IPR051566">
    <property type="entry name" value="CNKSR"/>
</dbReference>
<dbReference type="PROSITE" id="PS51290">
    <property type="entry name" value="CRIC"/>
    <property type="match status" value="1"/>
</dbReference>
<comment type="similarity">
    <text evidence="1">Belongs to the CNKSR family.</text>
</comment>
<dbReference type="SUPFAM" id="SSF50729">
    <property type="entry name" value="PH domain-like"/>
    <property type="match status" value="1"/>
</dbReference>
<evidence type="ECO:0000256" key="2">
    <source>
        <dbReference type="ARBA" id="ARBA00022553"/>
    </source>
</evidence>
<dbReference type="Ensembl" id="ENSZALT00000025303.1">
    <property type="protein sequence ID" value="ENSZALP00000019215.1"/>
    <property type="gene ID" value="ENSZALG00000015268.1"/>
</dbReference>
<dbReference type="SMART" id="SM00454">
    <property type="entry name" value="SAM"/>
    <property type="match status" value="1"/>
</dbReference>
<dbReference type="InterPro" id="IPR011993">
    <property type="entry name" value="PH-like_dom_sf"/>
</dbReference>
<dbReference type="FunFam" id="2.30.42.10:FF:000060">
    <property type="entry name" value="Connector enhancer of kinase suppressor of Ras 2"/>
    <property type="match status" value="1"/>
</dbReference>
<dbReference type="FunFam" id="1.10.150.50:FF:000019">
    <property type="entry name" value="Connector enhancer of kinase suppressor of Ras 2"/>
    <property type="match status" value="1"/>
</dbReference>
<evidence type="ECO:0000256" key="1">
    <source>
        <dbReference type="ARBA" id="ARBA00009498"/>
    </source>
</evidence>
<gene>
    <name evidence="8" type="primary">LOC106629447</name>
</gene>
<feature type="domain" description="PDZ" evidence="6">
    <location>
        <begin position="246"/>
        <end position="295"/>
    </location>
</feature>
<feature type="region of interest" description="Disordered" evidence="3">
    <location>
        <begin position="403"/>
        <end position="439"/>
    </location>
</feature>
<dbReference type="Gene3D" id="2.30.29.30">
    <property type="entry name" value="Pleckstrin-homology domain (PH domain)/Phosphotyrosine-binding domain (PTB)"/>
    <property type="match status" value="1"/>
</dbReference>
<dbReference type="Pfam" id="PF00169">
    <property type="entry name" value="PH"/>
    <property type="match status" value="1"/>
</dbReference>
<evidence type="ECO:0000313" key="8">
    <source>
        <dbReference type="Ensembl" id="ENSZALP00000019215.1"/>
    </source>
</evidence>
<evidence type="ECO:0000259" key="5">
    <source>
        <dbReference type="PROSITE" id="PS50105"/>
    </source>
</evidence>
<dbReference type="CDD" id="cd06748">
    <property type="entry name" value="PDZ_CNK1_2_3-like"/>
    <property type="match status" value="1"/>
</dbReference>
<dbReference type="InterPro" id="IPR017874">
    <property type="entry name" value="CRIC_domain"/>
</dbReference>
<organism evidence="8 9">
    <name type="scientific">Zonotrichia albicollis</name>
    <name type="common">White-throated sparrow</name>
    <name type="synonym">Fringilla albicollis</name>
    <dbReference type="NCBI Taxonomy" id="44394"/>
    <lineage>
        <taxon>Eukaryota</taxon>
        <taxon>Metazoa</taxon>
        <taxon>Chordata</taxon>
        <taxon>Craniata</taxon>
        <taxon>Vertebrata</taxon>
        <taxon>Euteleostomi</taxon>
        <taxon>Archelosauria</taxon>
        <taxon>Archosauria</taxon>
        <taxon>Dinosauria</taxon>
        <taxon>Saurischia</taxon>
        <taxon>Theropoda</taxon>
        <taxon>Coelurosauria</taxon>
        <taxon>Aves</taxon>
        <taxon>Neognathae</taxon>
        <taxon>Neoaves</taxon>
        <taxon>Telluraves</taxon>
        <taxon>Australaves</taxon>
        <taxon>Passeriformes</taxon>
        <taxon>Passerellidae</taxon>
        <taxon>Zonotrichia</taxon>
    </lineage>
</organism>
<dbReference type="InterPro" id="IPR036034">
    <property type="entry name" value="PDZ_sf"/>
</dbReference>
<dbReference type="Pfam" id="PF06663">
    <property type="entry name" value="CNK2_3_dom"/>
    <property type="match status" value="1"/>
</dbReference>
<dbReference type="InterPro" id="IPR010599">
    <property type="entry name" value="CNK2/3_dom"/>
</dbReference>
<dbReference type="InterPro" id="IPR001660">
    <property type="entry name" value="SAM"/>
</dbReference>
<dbReference type="PROSITE" id="PS50106">
    <property type="entry name" value="PDZ"/>
    <property type="match status" value="1"/>
</dbReference>
<dbReference type="Pfam" id="PF00595">
    <property type="entry name" value="PDZ"/>
    <property type="match status" value="1"/>
</dbReference>
<dbReference type="CDD" id="cd01260">
    <property type="entry name" value="PH_CNK_mammalian-like"/>
    <property type="match status" value="1"/>
</dbReference>
<dbReference type="Pfam" id="PF10534">
    <property type="entry name" value="CRIC_ras_sig"/>
    <property type="match status" value="1"/>
</dbReference>
<dbReference type="GO" id="GO:0016020">
    <property type="term" value="C:membrane"/>
    <property type="evidence" value="ECO:0007669"/>
    <property type="project" value="InterPro"/>
</dbReference>
<feature type="domain" description="CRIC" evidence="7">
    <location>
        <begin position="84"/>
        <end position="178"/>
    </location>
</feature>
<evidence type="ECO:0000313" key="9">
    <source>
        <dbReference type="Proteomes" id="UP000694413"/>
    </source>
</evidence>
<feature type="region of interest" description="Disordered" evidence="3">
    <location>
        <begin position="493"/>
        <end position="520"/>
    </location>
</feature>
<dbReference type="InterPro" id="IPR001849">
    <property type="entry name" value="PH_domain"/>
</dbReference>
<protein>
    <recommendedName>
        <fullName evidence="10">Connector enhancer of kinase suppressor of Ras 2</fullName>
    </recommendedName>
</protein>
<keyword evidence="9" id="KW-1185">Reference proteome</keyword>
<evidence type="ECO:0008006" key="10">
    <source>
        <dbReference type="Google" id="ProtNLM"/>
    </source>
</evidence>